<evidence type="ECO:0000313" key="4">
    <source>
        <dbReference type="EMBL" id="KAF9510224.1"/>
    </source>
</evidence>
<evidence type="ECO:0000256" key="2">
    <source>
        <dbReference type="SAM" id="Phobius"/>
    </source>
</evidence>
<dbReference type="EMBL" id="MU129020">
    <property type="protein sequence ID" value="KAF9510224.1"/>
    <property type="molecule type" value="Genomic_DNA"/>
</dbReference>
<dbReference type="PANTHER" id="PTHR37846:SF1">
    <property type="entry name" value="DEACETYLASE-LIKE PROTEIN"/>
    <property type="match status" value="1"/>
</dbReference>
<dbReference type="Pfam" id="PF24841">
    <property type="entry name" value="DUF7719"/>
    <property type="match status" value="1"/>
</dbReference>
<evidence type="ECO:0000259" key="3">
    <source>
        <dbReference type="Pfam" id="PF24841"/>
    </source>
</evidence>
<dbReference type="Proteomes" id="UP000886523">
    <property type="component" value="Unassembled WGS sequence"/>
</dbReference>
<feature type="transmembrane region" description="Helical" evidence="2">
    <location>
        <begin position="162"/>
        <end position="186"/>
    </location>
</feature>
<name>A0A9P6AR93_9AGAM</name>
<evidence type="ECO:0000313" key="5">
    <source>
        <dbReference type="Proteomes" id="UP000886523"/>
    </source>
</evidence>
<proteinExistence type="predicted"/>
<keyword evidence="2" id="KW-0472">Membrane</keyword>
<dbReference type="AlphaFoldDB" id="A0A9P6AR93"/>
<feature type="transmembrane region" description="Helical" evidence="2">
    <location>
        <begin position="101"/>
        <end position="119"/>
    </location>
</feature>
<comment type="caution">
    <text evidence="4">The sequence shown here is derived from an EMBL/GenBank/DDBJ whole genome shotgun (WGS) entry which is preliminary data.</text>
</comment>
<reference evidence="4" key="1">
    <citation type="journal article" date="2020" name="Nat. Commun.">
        <title>Large-scale genome sequencing of mycorrhizal fungi provides insights into the early evolution of symbiotic traits.</title>
        <authorList>
            <person name="Miyauchi S."/>
            <person name="Kiss E."/>
            <person name="Kuo A."/>
            <person name="Drula E."/>
            <person name="Kohler A."/>
            <person name="Sanchez-Garcia M."/>
            <person name="Morin E."/>
            <person name="Andreopoulos B."/>
            <person name="Barry K.W."/>
            <person name="Bonito G."/>
            <person name="Buee M."/>
            <person name="Carver A."/>
            <person name="Chen C."/>
            <person name="Cichocki N."/>
            <person name="Clum A."/>
            <person name="Culley D."/>
            <person name="Crous P.W."/>
            <person name="Fauchery L."/>
            <person name="Girlanda M."/>
            <person name="Hayes R.D."/>
            <person name="Keri Z."/>
            <person name="LaButti K."/>
            <person name="Lipzen A."/>
            <person name="Lombard V."/>
            <person name="Magnuson J."/>
            <person name="Maillard F."/>
            <person name="Murat C."/>
            <person name="Nolan M."/>
            <person name="Ohm R.A."/>
            <person name="Pangilinan J."/>
            <person name="Pereira M.F."/>
            <person name="Perotto S."/>
            <person name="Peter M."/>
            <person name="Pfister S."/>
            <person name="Riley R."/>
            <person name="Sitrit Y."/>
            <person name="Stielow J.B."/>
            <person name="Szollosi G."/>
            <person name="Zifcakova L."/>
            <person name="Stursova M."/>
            <person name="Spatafora J.W."/>
            <person name="Tedersoo L."/>
            <person name="Vaario L.M."/>
            <person name="Yamada A."/>
            <person name="Yan M."/>
            <person name="Wang P."/>
            <person name="Xu J."/>
            <person name="Bruns T."/>
            <person name="Baldrian P."/>
            <person name="Vilgalys R."/>
            <person name="Dunand C."/>
            <person name="Henrissat B."/>
            <person name="Grigoriev I.V."/>
            <person name="Hibbett D."/>
            <person name="Nagy L.G."/>
            <person name="Martin F.M."/>
        </authorList>
    </citation>
    <scope>NUCLEOTIDE SEQUENCE</scope>
    <source>
        <strain evidence="4">UP504</strain>
    </source>
</reference>
<evidence type="ECO:0000256" key="1">
    <source>
        <dbReference type="SAM" id="MobiDB-lite"/>
    </source>
</evidence>
<feature type="transmembrane region" description="Helical" evidence="2">
    <location>
        <begin position="64"/>
        <end position="81"/>
    </location>
</feature>
<keyword evidence="5" id="KW-1185">Reference proteome</keyword>
<accession>A0A9P6AR93</accession>
<keyword evidence="2" id="KW-0812">Transmembrane</keyword>
<organism evidence="4 5">
    <name type="scientific">Hydnum rufescens UP504</name>
    <dbReference type="NCBI Taxonomy" id="1448309"/>
    <lineage>
        <taxon>Eukaryota</taxon>
        <taxon>Fungi</taxon>
        <taxon>Dikarya</taxon>
        <taxon>Basidiomycota</taxon>
        <taxon>Agaricomycotina</taxon>
        <taxon>Agaricomycetes</taxon>
        <taxon>Cantharellales</taxon>
        <taxon>Hydnaceae</taxon>
        <taxon>Hydnum</taxon>
    </lineage>
</organism>
<sequence length="202" mass="22632">MAKRKRQEPKTESSSIPEDEQWRLIQDSGILQDYDGPNARVLHRDMDRSSAVDEPPSGDLADRIFDAVLLIIPLSFFYLLMDILVQQQYGQHPTVSGELKHLASAIPAISFFVFFSHNIKSERRTQFIMFWVSIASGLRLIYVVNHGAMLQVTRQGPPLATIWVYVVVQLTLGPAVLSLAAVAAGVQYLDLKIVFVNLSHAN</sequence>
<dbReference type="InterPro" id="IPR056136">
    <property type="entry name" value="DUF7719"/>
</dbReference>
<keyword evidence="2" id="KW-1133">Transmembrane helix</keyword>
<feature type="region of interest" description="Disordered" evidence="1">
    <location>
        <begin position="1"/>
        <end position="21"/>
    </location>
</feature>
<gene>
    <name evidence="4" type="ORF">BS47DRAFT_1384056</name>
</gene>
<dbReference type="PANTHER" id="PTHR37846">
    <property type="entry name" value="YALI0B21296P"/>
    <property type="match status" value="1"/>
</dbReference>
<feature type="domain" description="DUF7719" evidence="3">
    <location>
        <begin position="126"/>
        <end position="192"/>
    </location>
</feature>
<protein>
    <recommendedName>
        <fullName evidence="3">DUF7719 domain-containing protein</fullName>
    </recommendedName>
</protein>
<feature type="transmembrane region" description="Helical" evidence="2">
    <location>
        <begin position="126"/>
        <end position="142"/>
    </location>
</feature>
<dbReference type="OrthoDB" id="5597489at2759"/>